<dbReference type="InterPro" id="IPR042529">
    <property type="entry name" value="IF_2B-like_C"/>
</dbReference>
<dbReference type="GeneID" id="106809146"/>
<dbReference type="InterPro" id="IPR011559">
    <property type="entry name" value="Initiation_fac_2B_a/b/d"/>
</dbReference>
<comment type="pathway">
    <text evidence="3">Amino-acid biosynthesis; L-methionine biosynthesis via salvage pathway; L-methionine from S-methyl-5-thio-alpha-D-ribose 1-phosphate: step 1/6.</text>
</comment>
<sequence>MDKKLGSLVITNRIKKMGTEAIIYNQRGQLSILDQLLLPNQTVYVRIGDVEDGWKAIFQMQVRGAPAIGIVGSLSLVVDLNNQEFDTKSMLNTYLATKLTYLVSARPTAVNMKWCADVLLKLSAELKDCDEVSVAEMKEQIMSMAESFLEKDIEINKKMGMFGANHILERNDKSLRILTHCNTGSLATGGYGTALGVIRTLHNMGRLLHAYCTETRPYNQGSRLTAYELMQDDIPSTLVCDNMCAALMKNWTIDGIFLGADRVVANGDTANKIGTYQLAVLAKYHNVPFYVVAPSSSIDLNMSTGDEIVIEERPATEITHMNGIRVTPKGINCWNPAFDVTPARLITGGIVTEFGVFTPSELNTELSTHLK</sequence>
<organism evidence="4 5">
    <name type="scientific">Priapulus caudatus</name>
    <name type="common">Priapulid worm</name>
    <dbReference type="NCBI Taxonomy" id="37621"/>
    <lineage>
        <taxon>Eukaryota</taxon>
        <taxon>Metazoa</taxon>
        <taxon>Ecdysozoa</taxon>
        <taxon>Scalidophora</taxon>
        <taxon>Priapulida</taxon>
        <taxon>Priapulimorpha</taxon>
        <taxon>Priapulimorphida</taxon>
        <taxon>Priapulidae</taxon>
        <taxon>Priapulus</taxon>
    </lineage>
</organism>
<keyword evidence="3" id="KW-0963">Cytoplasm</keyword>
<keyword evidence="4" id="KW-1185">Reference proteome</keyword>
<keyword evidence="3" id="KW-0539">Nucleus</keyword>
<dbReference type="InterPro" id="IPR027363">
    <property type="entry name" value="M1Pi_N"/>
</dbReference>
<evidence type="ECO:0000256" key="1">
    <source>
        <dbReference type="ARBA" id="ARBA00022605"/>
    </source>
</evidence>
<dbReference type="PANTHER" id="PTHR43475">
    <property type="entry name" value="METHYLTHIORIBOSE-1-PHOSPHATE ISOMERASE"/>
    <property type="match status" value="1"/>
</dbReference>
<comment type="catalytic activity">
    <reaction evidence="3">
        <text>5-(methylsulfanyl)-alpha-D-ribose 1-phosphate = 5-(methylsulfanyl)-D-ribulose 1-phosphate</text>
        <dbReference type="Rhea" id="RHEA:19989"/>
        <dbReference type="ChEBI" id="CHEBI:58533"/>
        <dbReference type="ChEBI" id="CHEBI:58548"/>
        <dbReference type="EC" id="5.3.1.23"/>
    </reaction>
</comment>
<protein>
    <recommendedName>
        <fullName evidence="3">Methylthioribose-1-phosphate isomerase</fullName>
        <shortName evidence="3">M1Pi</shortName>
        <shortName evidence="3">MTR-1-P isomerase</shortName>
        <ecNumber evidence="3">5.3.1.23</ecNumber>
    </recommendedName>
    <alternativeName>
        <fullName evidence="3">S-methyl-5-thioribose-1-phosphate isomerase</fullName>
    </alternativeName>
    <alternativeName>
        <fullName evidence="3">Translation initiation factor eIF-2B subunit alpha/beta/delta-like protein</fullName>
    </alternativeName>
</protein>
<dbReference type="NCBIfam" id="TIGR00524">
    <property type="entry name" value="eIF-2B_rel"/>
    <property type="match status" value="1"/>
</dbReference>
<dbReference type="SUPFAM" id="SSF100950">
    <property type="entry name" value="NagB/RpiA/CoA transferase-like"/>
    <property type="match status" value="1"/>
</dbReference>
<dbReference type="Gene3D" id="1.20.120.420">
    <property type="entry name" value="translation initiation factor eif-2b, domain 1"/>
    <property type="match status" value="1"/>
</dbReference>
<dbReference type="HAMAP" id="MF_01678">
    <property type="entry name" value="Salvage_MtnA"/>
    <property type="match status" value="1"/>
</dbReference>
<dbReference type="InterPro" id="IPR000649">
    <property type="entry name" value="IF-2B-related"/>
</dbReference>
<feature type="active site" description="Proton donor" evidence="3">
    <location>
        <position position="261"/>
    </location>
</feature>
<evidence type="ECO:0000256" key="2">
    <source>
        <dbReference type="ARBA" id="ARBA00023235"/>
    </source>
</evidence>
<dbReference type="PANTHER" id="PTHR43475:SF1">
    <property type="entry name" value="METHYLTHIORIBOSE-1-PHOSPHATE ISOMERASE"/>
    <property type="match status" value="1"/>
</dbReference>
<dbReference type="NCBIfam" id="TIGR00512">
    <property type="entry name" value="salvage_mtnA"/>
    <property type="match status" value="1"/>
</dbReference>
<evidence type="ECO:0000256" key="3">
    <source>
        <dbReference type="HAMAP-Rule" id="MF_03119"/>
    </source>
</evidence>
<keyword evidence="2 3" id="KW-0413">Isomerase</keyword>
<dbReference type="EC" id="5.3.1.23" evidence="3"/>
<comment type="subcellular location">
    <subcellularLocation>
        <location evidence="3">Cytoplasm</location>
    </subcellularLocation>
    <subcellularLocation>
        <location evidence="3">Nucleus</location>
    </subcellularLocation>
</comment>
<dbReference type="Pfam" id="PF01008">
    <property type="entry name" value="IF-2B"/>
    <property type="match status" value="1"/>
</dbReference>
<dbReference type="InterPro" id="IPR037171">
    <property type="entry name" value="NagB/RpiA_transferase-like"/>
</dbReference>
<dbReference type="RefSeq" id="XP_014667606.1">
    <property type="nucleotide sequence ID" value="XM_014812120.1"/>
</dbReference>
<proteinExistence type="inferred from homology"/>
<name>A0ABM1E5Y5_PRICU</name>
<gene>
    <name evidence="5" type="primary">LOC106809146</name>
</gene>
<comment type="similarity">
    <text evidence="3">Belongs to the eIF-2B alpha/beta/delta subunits family. MtnA subfamily.</text>
</comment>
<dbReference type="NCBIfam" id="NF004326">
    <property type="entry name" value="PRK05720.1"/>
    <property type="match status" value="1"/>
</dbReference>
<reference evidence="5" key="1">
    <citation type="submission" date="2025-08" db="UniProtKB">
        <authorList>
            <consortium name="RefSeq"/>
        </authorList>
    </citation>
    <scope>IDENTIFICATION</scope>
</reference>
<dbReference type="Gene3D" id="3.40.50.10470">
    <property type="entry name" value="Translation initiation factor eif-2b, domain 2"/>
    <property type="match status" value="1"/>
</dbReference>
<dbReference type="InterPro" id="IPR005251">
    <property type="entry name" value="IF-M1Pi"/>
</dbReference>
<keyword evidence="3" id="KW-0486">Methionine biosynthesis</keyword>
<keyword evidence="1 3" id="KW-0028">Amino-acid biosynthesis</keyword>
<evidence type="ECO:0000313" key="5">
    <source>
        <dbReference type="RefSeq" id="XP_014667606.1"/>
    </source>
</evidence>
<dbReference type="Proteomes" id="UP000695022">
    <property type="component" value="Unplaced"/>
</dbReference>
<evidence type="ECO:0000313" key="4">
    <source>
        <dbReference type="Proteomes" id="UP000695022"/>
    </source>
</evidence>
<feature type="site" description="Transition state stabilizer" evidence="3">
    <location>
        <position position="181"/>
    </location>
</feature>
<accession>A0ABM1E5Y5</accession>
<comment type="function">
    <text evidence="3">Catalyzes the interconversion of methylthioribose-1-phosphate (MTR-1-P) into methylthioribulose-1-phosphate (MTRu-1-P).</text>
</comment>